<dbReference type="SUPFAM" id="SSF57667">
    <property type="entry name" value="beta-beta-alpha zinc fingers"/>
    <property type="match status" value="5"/>
</dbReference>
<feature type="region of interest" description="Disordered" evidence="9">
    <location>
        <begin position="483"/>
        <end position="507"/>
    </location>
</feature>
<keyword evidence="6" id="KW-0238">DNA-binding</keyword>
<dbReference type="SMR" id="B3MJ44"/>
<dbReference type="InterPro" id="IPR036236">
    <property type="entry name" value="Znf_C2H2_sf"/>
</dbReference>
<dbReference type="FunFam" id="3.30.160.60:FF:000446">
    <property type="entry name" value="Zinc finger protein"/>
    <property type="match status" value="1"/>
</dbReference>
<dbReference type="GeneID" id="6493924"/>
<evidence type="ECO:0000256" key="4">
    <source>
        <dbReference type="ARBA" id="ARBA00022771"/>
    </source>
</evidence>
<dbReference type="EMBL" id="CH902619">
    <property type="protein sequence ID" value="EDV38138.2"/>
    <property type="molecule type" value="Genomic_DNA"/>
</dbReference>
<dbReference type="GO" id="GO:0043565">
    <property type="term" value="F:sequence-specific DNA binding"/>
    <property type="evidence" value="ECO:0007669"/>
    <property type="project" value="TreeGrafter"/>
</dbReference>
<accession>B3MJ44</accession>
<gene>
    <name evidence="11" type="primary">Dana\GF11058</name>
    <name evidence="11" type="synonym">dana_GLEANR_11132</name>
    <name evidence="11" type="ORF">GF11058</name>
</gene>
<dbReference type="PROSITE" id="PS50157">
    <property type="entry name" value="ZINC_FINGER_C2H2_2"/>
    <property type="match status" value="8"/>
</dbReference>
<evidence type="ECO:0000256" key="3">
    <source>
        <dbReference type="ARBA" id="ARBA00022737"/>
    </source>
</evidence>
<dbReference type="Pfam" id="PF12874">
    <property type="entry name" value="zf-met"/>
    <property type="match status" value="2"/>
</dbReference>
<evidence type="ECO:0000256" key="9">
    <source>
        <dbReference type="SAM" id="MobiDB-lite"/>
    </source>
</evidence>
<keyword evidence="2" id="KW-0479">Metal-binding</keyword>
<dbReference type="FunFam" id="3.30.160.60:FF:000204">
    <property type="entry name" value="Zinc finger protein 331"/>
    <property type="match status" value="1"/>
</dbReference>
<feature type="domain" description="C2H2-type" evidence="10">
    <location>
        <begin position="178"/>
        <end position="205"/>
    </location>
</feature>
<keyword evidence="5" id="KW-0862">Zinc</keyword>
<evidence type="ECO:0000256" key="8">
    <source>
        <dbReference type="PROSITE-ProRule" id="PRU00042"/>
    </source>
</evidence>
<dbReference type="FunCoup" id="B3MJ44">
    <property type="interactions" value="281"/>
</dbReference>
<dbReference type="InParanoid" id="B3MJ44"/>
<feature type="domain" description="C2H2-type" evidence="10">
    <location>
        <begin position="386"/>
        <end position="413"/>
    </location>
</feature>
<dbReference type="PROSITE" id="PS00028">
    <property type="entry name" value="ZINC_FINGER_C2H2_1"/>
    <property type="match status" value="8"/>
</dbReference>
<feature type="region of interest" description="Disordered" evidence="9">
    <location>
        <begin position="435"/>
        <end position="454"/>
    </location>
</feature>
<dbReference type="GO" id="GO:0005634">
    <property type="term" value="C:nucleus"/>
    <property type="evidence" value="ECO:0007669"/>
    <property type="project" value="UniProtKB-SubCell"/>
</dbReference>
<dbReference type="HOGENOM" id="CLU_499933_0_0_1"/>
<evidence type="ECO:0000256" key="7">
    <source>
        <dbReference type="ARBA" id="ARBA00023242"/>
    </source>
</evidence>
<keyword evidence="7" id="KW-0539">Nucleus</keyword>
<dbReference type="eggNOG" id="KOG1721">
    <property type="taxonomic scope" value="Eukaryota"/>
</dbReference>
<dbReference type="SMART" id="SM00451">
    <property type="entry name" value="ZnF_U1"/>
    <property type="match status" value="4"/>
</dbReference>
<reference evidence="11 12" key="1">
    <citation type="journal article" date="2007" name="Nature">
        <title>Evolution of genes and genomes on the Drosophila phylogeny.</title>
        <authorList>
            <consortium name="Drosophila 12 Genomes Consortium"/>
            <person name="Clark A.G."/>
            <person name="Eisen M.B."/>
            <person name="Smith D.R."/>
            <person name="Bergman C.M."/>
            <person name="Oliver B."/>
            <person name="Markow T.A."/>
            <person name="Kaufman T.C."/>
            <person name="Kellis M."/>
            <person name="Gelbart W."/>
            <person name="Iyer V.N."/>
            <person name="Pollard D.A."/>
            <person name="Sackton T.B."/>
            <person name="Larracuente A.M."/>
            <person name="Singh N.D."/>
            <person name="Abad J.P."/>
            <person name="Abt D.N."/>
            <person name="Adryan B."/>
            <person name="Aguade M."/>
            <person name="Akashi H."/>
            <person name="Anderson W.W."/>
            <person name="Aquadro C.F."/>
            <person name="Ardell D.H."/>
            <person name="Arguello R."/>
            <person name="Artieri C.G."/>
            <person name="Barbash D.A."/>
            <person name="Barker D."/>
            <person name="Barsanti P."/>
            <person name="Batterham P."/>
            <person name="Batzoglou S."/>
            <person name="Begun D."/>
            <person name="Bhutkar A."/>
            <person name="Blanco E."/>
            <person name="Bosak S.A."/>
            <person name="Bradley R.K."/>
            <person name="Brand A.D."/>
            <person name="Brent M.R."/>
            <person name="Brooks A.N."/>
            <person name="Brown R.H."/>
            <person name="Butlin R.K."/>
            <person name="Caggese C."/>
            <person name="Calvi B.R."/>
            <person name="Bernardo de Carvalho A."/>
            <person name="Caspi A."/>
            <person name="Castrezana S."/>
            <person name="Celniker S.E."/>
            <person name="Chang J.L."/>
            <person name="Chapple C."/>
            <person name="Chatterji S."/>
            <person name="Chinwalla A."/>
            <person name="Civetta A."/>
            <person name="Clifton S.W."/>
            <person name="Comeron J.M."/>
            <person name="Costello J.C."/>
            <person name="Coyne J.A."/>
            <person name="Daub J."/>
            <person name="David R.G."/>
            <person name="Delcher A.L."/>
            <person name="Delehaunty K."/>
            <person name="Do C.B."/>
            <person name="Ebling H."/>
            <person name="Edwards K."/>
            <person name="Eickbush T."/>
            <person name="Evans J.D."/>
            <person name="Filipski A."/>
            <person name="Findeiss S."/>
            <person name="Freyhult E."/>
            <person name="Fulton L."/>
            <person name="Fulton R."/>
            <person name="Garcia A.C."/>
            <person name="Gardiner A."/>
            <person name="Garfield D.A."/>
            <person name="Garvin B.E."/>
            <person name="Gibson G."/>
            <person name="Gilbert D."/>
            <person name="Gnerre S."/>
            <person name="Godfrey J."/>
            <person name="Good R."/>
            <person name="Gotea V."/>
            <person name="Gravely B."/>
            <person name="Greenberg A.J."/>
            <person name="Griffiths-Jones S."/>
            <person name="Gross S."/>
            <person name="Guigo R."/>
            <person name="Gustafson E.A."/>
            <person name="Haerty W."/>
            <person name="Hahn M.W."/>
            <person name="Halligan D.L."/>
            <person name="Halpern A.L."/>
            <person name="Halter G.M."/>
            <person name="Han M.V."/>
            <person name="Heger A."/>
            <person name="Hillier L."/>
            <person name="Hinrichs A.S."/>
            <person name="Holmes I."/>
            <person name="Hoskins R.A."/>
            <person name="Hubisz M.J."/>
            <person name="Hultmark D."/>
            <person name="Huntley M.A."/>
            <person name="Jaffe D.B."/>
            <person name="Jagadeeshan S."/>
            <person name="Jeck W.R."/>
            <person name="Johnson J."/>
            <person name="Jones C.D."/>
            <person name="Jordan W.C."/>
            <person name="Karpen G.H."/>
            <person name="Kataoka E."/>
            <person name="Keightley P.D."/>
            <person name="Kheradpour P."/>
            <person name="Kirkness E.F."/>
            <person name="Koerich L.B."/>
            <person name="Kristiansen K."/>
            <person name="Kudrna D."/>
            <person name="Kulathinal R.J."/>
            <person name="Kumar S."/>
            <person name="Kwok R."/>
            <person name="Lander E."/>
            <person name="Langley C.H."/>
            <person name="Lapoint R."/>
            <person name="Lazzaro B.P."/>
            <person name="Lee S.J."/>
            <person name="Levesque L."/>
            <person name="Li R."/>
            <person name="Lin C.F."/>
            <person name="Lin M.F."/>
            <person name="Lindblad-Toh K."/>
            <person name="Llopart A."/>
            <person name="Long M."/>
            <person name="Low L."/>
            <person name="Lozovsky E."/>
            <person name="Lu J."/>
            <person name="Luo M."/>
            <person name="Machado C.A."/>
            <person name="Makalowski W."/>
            <person name="Marzo M."/>
            <person name="Matsuda M."/>
            <person name="Matzkin L."/>
            <person name="McAllister B."/>
            <person name="McBride C.S."/>
            <person name="McKernan B."/>
            <person name="McKernan K."/>
            <person name="Mendez-Lago M."/>
            <person name="Minx P."/>
            <person name="Mollenhauer M.U."/>
            <person name="Montooth K."/>
            <person name="Mount S.M."/>
            <person name="Mu X."/>
            <person name="Myers E."/>
            <person name="Negre B."/>
            <person name="Newfeld S."/>
            <person name="Nielsen R."/>
            <person name="Noor M.A."/>
            <person name="O'Grady P."/>
            <person name="Pachter L."/>
            <person name="Papaceit M."/>
            <person name="Parisi M.J."/>
            <person name="Parisi M."/>
            <person name="Parts L."/>
            <person name="Pedersen J.S."/>
            <person name="Pesole G."/>
            <person name="Phillippy A.M."/>
            <person name="Ponting C.P."/>
            <person name="Pop M."/>
            <person name="Porcelli D."/>
            <person name="Powell J.R."/>
            <person name="Prohaska S."/>
            <person name="Pruitt K."/>
            <person name="Puig M."/>
            <person name="Quesneville H."/>
            <person name="Ram K.R."/>
            <person name="Rand D."/>
            <person name="Rasmussen M.D."/>
            <person name="Reed L.K."/>
            <person name="Reenan R."/>
            <person name="Reily A."/>
            <person name="Remington K.A."/>
            <person name="Rieger T.T."/>
            <person name="Ritchie M.G."/>
            <person name="Robin C."/>
            <person name="Rogers Y.H."/>
            <person name="Rohde C."/>
            <person name="Rozas J."/>
            <person name="Rubenfield M.J."/>
            <person name="Ruiz A."/>
            <person name="Russo S."/>
            <person name="Salzberg S.L."/>
            <person name="Sanchez-Gracia A."/>
            <person name="Saranga D.J."/>
            <person name="Sato H."/>
            <person name="Schaeffer S.W."/>
            <person name="Schatz M.C."/>
            <person name="Schlenke T."/>
            <person name="Schwartz R."/>
            <person name="Segarra C."/>
            <person name="Singh R.S."/>
            <person name="Sirot L."/>
            <person name="Sirota M."/>
            <person name="Sisneros N.B."/>
            <person name="Smith C.D."/>
            <person name="Smith T.F."/>
            <person name="Spieth J."/>
            <person name="Stage D.E."/>
            <person name="Stark A."/>
            <person name="Stephan W."/>
            <person name="Strausberg R.L."/>
            <person name="Strempel S."/>
            <person name="Sturgill D."/>
            <person name="Sutton G."/>
            <person name="Sutton G.G."/>
            <person name="Tao W."/>
            <person name="Teichmann S."/>
            <person name="Tobari Y.N."/>
            <person name="Tomimura Y."/>
            <person name="Tsolas J.M."/>
            <person name="Valente V.L."/>
            <person name="Venter E."/>
            <person name="Venter J.C."/>
            <person name="Vicario S."/>
            <person name="Vieira F.G."/>
            <person name="Vilella A.J."/>
            <person name="Villasante A."/>
            <person name="Walenz B."/>
            <person name="Wang J."/>
            <person name="Wasserman M."/>
            <person name="Watts T."/>
            <person name="Wilson D."/>
            <person name="Wilson R.K."/>
            <person name="Wing R.A."/>
            <person name="Wolfner M.F."/>
            <person name="Wong A."/>
            <person name="Wong G.K."/>
            <person name="Wu C.I."/>
            <person name="Wu G."/>
            <person name="Yamamoto D."/>
            <person name="Yang H.P."/>
            <person name="Yang S.P."/>
            <person name="Yorke J.A."/>
            <person name="Yoshida K."/>
            <person name="Zdobnov E."/>
            <person name="Zhang P."/>
            <person name="Zhang Y."/>
            <person name="Zimin A.V."/>
            <person name="Baldwin J."/>
            <person name="Abdouelleil A."/>
            <person name="Abdulkadir J."/>
            <person name="Abebe A."/>
            <person name="Abera B."/>
            <person name="Abreu J."/>
            <person name="Acer S.C."/>
            <person name="Aftuck L."/>
            <person name="Alexander A."/>
            <person name="An P."/>
            <person name="Anderson E."/>
            <person name="Anderson S."/>
            <person name="Arachi H."/>
            <person name="Azer M."/>
            <person name="Bachantsang P."/>
            <person name="Barry A."/>
            <person name="Bayul T."/>
            <person name="Berlin A."/>
            <person name="Bessette D."/>
            <person name="Bloom T."/>
            <person name="Blye J."/>
            <person name="Boguslavskiy L."/>
            <person name="Bonnet C."/>
            <person name="Boukhgalter B."/>
            <person name="Bourzgui I."/>
            <person name="Brown A."/>
            <person name="Cahill P."/>
            <person name="Channer S."/>
            <person name="Cheshatsang Y."/>
            <person name="Chuda L."/>
            <person name="Citroen M."/>
            <person name="Collymore A."/>
            <person name="Cooke P."/>
            <person name="Costello M."/>
            <person name="D'Aco K."/>
            <person name="Daza R."/>
            <person name="De Haan G."/>
            <person name="DeGray S."/>
            <person name="DeMaso C."/>
            <person name="Dhargay N."/>
            <person name="Dooley K."/>
            <person name="Dooley E."/>
            <person name="Doricent M."/>
            <person name="Dorje P."/>
            <person name="Dorjee K."/>
            <person name="Dupes A."/>
            <person name="Elong R."/>
            <person name="Falk J."/>
            <person name="Farina A."/>
            <person name="Faro S."/>
            <person name="Ferguson D."/>
            <person name="Fisher S."/>
            <person name="Foley C.D."/>
            <person name="Franke A."/>
            <person name="Friedrich D."/>
            <person name="Gadbois L."/>
            <person name="Gearin G."/>
            <person name="Gearin C.R."/>
            <person name="Giannoukos G."/>
            <person name="Goode T."/>
            <person name="Graham J."/>
            <person name="Grandbois E."/>
            <person name="Grewal S."/>
            <person name="Gyaltsen K."/>
            <person name="Hafez N."/>
            <person name="Hagos B."/>
            <person name="Hall J."/>
            <person name="Henson C."/>
            <person name="Hollinger A."/>
            <person name="Honan T."/>
            <person name="Huard M.D."/>
            <person name="Hughes L."/>
            <person name="Hurhula B."/>
            <person name="Husby M.E."/>
            <person name="Kamat A."/>
            <person name="Kanga B."/>
            <person name="Kashin S."/>
            <person name="Khazanovich D."/>
            <person name="Kisner P."/>
            <person name="Lance K."/>
            <person name="Lara M."/>
            <person name="Lee W."/>
            <person name="Lennon N."/>
            <person name="Letendre F."/>
            <person name="LeVine R."/>
            <person name="Lipovsky A."/>
            <person name="Liu X."/>
            <person name="Liu J."/>
            <person name="Liu S."/>
            <person name="Lokyitsang T."/>
            <person name="Lokyitsang Y."/>
            <person name="Lubonja R."/>
            <person name="Lui A."/>
            <person name="MacDonald P."/>
            <person name="Magnisalis V."/>
            <person name="Maru K."/>
            <person name="Matthews C."/>
            <person name="McCusker W."/>
            <person name="McDonough S."/>
            <person name="Mehta T."/>
            <person name="Meldrim J."/>
            <person name="Meneus L."/>
            <person name="Mihai O."/>
            <person name="Mihalev A."/>
            <person name="Mihova T."/>
            <person name="Mittelman R."/>
            <person name="Mlenga V."/>
            <person name="Montmayeur A."/>
            <person name="Mulrain L."/>
            <person name="Navidi A."/>
            <person name="Naylor J."/>
            <person name="Negash T."/>
            <person name="Nguyen T."/>
            <person name="Nguyen N."/>
            <person name="Nicol R."/>
            <person name="Norbu C."/>
            <person name="Norbu N."/>
            <person name="Novod N."/>
            <person name="O'Neill B."/>
            <person name="Osman S."/>
            <person name="Markiewicz E."/>
            <person name="Oyono O.L."/>
            <person name="Patti C."/>
            <person name="Phunkhang P."/>
            <person name="Pierre F."/>
            <person name="Priest M."/>
            <person name="Raghuraman S."/>
            <person name="Rege F."/>
            <person name="Reyes R."/>
            <person name="Rise C."/>
            <person name="Rogov P."/>
            <person name="Ross K."/>
            <person name="Ryan E."/>
            <person name="Settipalli S."/>
            <person name="Shea T."/>
            <person name="Sherpa N."/>
            <person name="Shi L."/>
            <person name="Shih D."/>
            <person name="Sparrow T."/>
            <person name="Spaulding J."/>
            <person name="Stalker J."/>
            <person name="Stange-Thomann N."/>
            <person name="Stavropoulos S."/>
            <person name="Stone C."/>
            <person name="Strader C."/>
            <person name="Tesfaye S."/>
            <person name="Thomson T."/>
            <person name="Thoulutsang Y."/>
            <person name="Thoulutsang D."/>
            <person name="Topham K."/>
            <person name="Topping I."/>
            <person name="Tsamla T."/>
            <person name="Vassiliev H."/>
            <person name="Vo A."/>
            <person name="Wangchuk T."/>
            <person name="Wangdi T."/>
            <person name="Weiand M."/>
            <person name="Wilkinson J."/>
            <person name="Wilson A."/>
            <person name="Yadav S."/>
            <person name="Young G."/>
            <person name="Yu Q."/>
            <person name="Zembek L."/>
            <person name="Zhong D."/>
            <person name="Zimmer A."/>
            <person name="Zwirko Z."/>
            <person name="Jaffe D.B."/>
            <person name="Alvarez P."/>
            <person name="Brockman W."/>
            <person name="Butler J."/>
            <person name="Chin C."/>
            <person name="Gnerre S."/>
            <person name="Grabherr M."/>
            <person name="Kleber M."/>
            <person name="Mauceli E."/>
            <person name="MacCallum I."/>
        </authorList>
    </citation>
    <scope>NUCLEOTIDE SEQUENCE [LARGE SCALE GENOMIC DNA]</scope>
    <source>
        <strain evidence="12">Tucson 14024-0371.13</strain>
    </source>
</reference>
<dbReference type="KEGG" id="dan:6493924"/>
<keyword evidence="3" id="KW-0677">Repeat</keyword>
<proteinExistence type="predicted"/>
<feature type="domain" description="C2H2-type" evidence="10">
    <location>
        <begin position="358"/>
        <end position="385"/>
    </location>
</feature>
<dbReference type="InterPro" id="IPR013087">
    <property type="entry name" value="Znf_C2H2_type"/>
</dbReference>
<dbReference type="GO" id="GO:0008270">
    <property type="term" value="F:zinc ion binding"/>
    <property type="evidence" value="ECO:0007669"/>
    <property type="project" value="UniProtKB-KW"/>
</dbReference>
<dbReference type="OrthoDB" id="3437960at2759"/>
<dbReference type="PANTHER" id="PTHR24408:SF64">
    <property type="entry name" value="LINKING IMMUNITY AND METABOLISM-RELATED"/>
    <property type="match status" value="1"/>
</dbReference>
<sequence>MSSIRRIEDAAMEQEQHVEQAISTECTSQELFFYCESCGKVYEDSESFNRDHTVGQSSCCGVVHKEEEELIEEATVEDAGEEIVEADVPLWEVVDLPTTSAMTEPDESDPSQSERYFCYDCHSIFENRTSAEDHVCPRVELSSSSGPQLSAAGAPKPAIRRKVSSASAKAGATGTSSISCDICNTVFSSTKFLKFHMRIHEKRGSKSIQDALPVGAHQQYSELDQFYCEICNKSFDENLLTVHKQMHQKVDEAISCKICNRKFEDSVTYQMHLKIHEKPRTVDAMKKSSARSNGSSDKERGFACQFCERVFARPYEKVKHERVHTGEKPYACEVCGKTFRVSYSLTLHLRTHTDIRPYVCTVCNKRFKSHQVYSHHLRIHSSEREFACDVCSKTFRTSVQLYAHKNTHTKPYQCAVCNRPFSSMYAVRCHMQTHQEEKGNKSSGAKSSTSSKTMPPGKFWCKICGAEYARVFALRLHMKSAHGLSEDTDQPQEEAPDGPHMSETEDSETAVLIAAAEADAAYISSVVNDVDVDGSVPSYQEGVEFVVDNFHSEEIITDWLK</sequence>
<dbReference type="STRING" id="7217.B3MJ44"/>
<organism evidence="11 12">
    <name type="scientific">Drosophila ananassae</name>
    <name type="common">Fruit fly</name>
    <dbReference type="NCBI Taxonomy" id="7217"/>
    <lineage>
        <taxon>Eukaryota</taxon>
        <taxon>Metazoa</taxon>
        <taxon>Ecdysozoa</taxon>
        <taxon>Arthropoda</taxon>
        <taxon>Hexapoda</taxon>
        <taxon>Insecta</taxon>
        <taxon>Pterygota</taxon>
        <taxon>Neoptera</taxon>
        <taxon>Endopterygota</taxon>
        <taxon>Diptera</taxon>
        <taxon>Brachycera</taxon>
        <taxon>Muscomorpha</taxon>
        <taxon>Ephydroidea</taxon>
        <taxon>Drosophilidae</taxon>
        <taxon>Drosophila</taxon>
        <taxon>Sophophora</taxon>
    </lineage>
</organism>
<protein>
    <recommendedName>
        <fullName evidence="10">C2H2-type domain-containing protein</fullName>
    </recommendedName>
</protein>
<keyword evidence="4 8" id="KW-0863">Zinc-finger</keyword>
<keyword evidence="12" id="KW-1185">Reference proteome</keyword>
<evidence type="ECO:0000256" key="5">
    <source>
        <dbReference type="ARBA" id="ARBA00022833"/>
    </source>
</evidence>
<comment type="subcellular location">
    <subcellularLocation>
        <location evidence="1">Nucleus</location>
    </subcellularLocation>
</comment>
<evidence type="ECO:0000256" key="2">
    <source>
        <dbReference type="ARBA" id="ARBA00022723"/>
    </source>
</evidence>
<dbReference type="Gene3D" id="3.30.160.60">
    <property type="entry name" value="Classic Zinc Finger"/>
    <property type="match status" value="7"/>
</dbReference>
<evidence type="ECO:0000259" key="10">
    <source>
        <dbReference type="PROSITE" id="PS50157"/>
    </source>
</evidence>
<feature type="compositionally biased region" description="Acidic residues" evidence="9">
    <location>
        <begin position="486"/>
        <end position="496"/>
    </location>
</feature>
<evidence type="ECO:0000313" key="11">
    <source>
        <dbReference type="EMBL" id="EDV38138.2"/>
    </source>
</evidence>
<feature type="domain" description="C2H2-type" evidence="10">
    <location>
        <begin position="412"/>
        <end position="439"/>
    </location>
</feature>
<dbReference type="Pfam" id="PF00096">
    <property type="entry name" value="zf-C2H2"/>
    <property type="match status" value="3"/>
</dbReference>
<evidence type="ECO:0000256" key="6">
    <source>
        <dbReference type="ARBA" id="ARBA00023125"/>
    </source>
</evidence>
<feature type="domain" description="C2H2-type" evidence="10">
    <location>
        <begin position="459"/>
        <end position="487"/>
    </location>
</feature>
<feature type="domain" description="C2H2-type" evidence="10">
    <location>
        <begin position="302"/>
        <end position="329"/>
    </location>
</feature>
<evidence type="ECO:0000313" key="12">
    <source>
        <dbReference type="Proteomes" id="UP000007801"/>
    </source>
</evidence>
<feature type="domain" description="C2H2-type" evidence="10">
    <location>
        <begin position="254"/>
        <end position="281"/>
    </location>
</feature>
<dbReference type="InterPro" id="IPR003604">
    <property type="entry name" value="Matrin/U1-like-C_Znf_C2H2"/>
</dbReference>
<dbReference type="Pfam" id="PF13912">
    <property type="entry name" value="zf-C2H2_6"/>
    <property type="match status" value="2"/>
</dbReference>
<dbReference type="Proteomes" id="UP000007801">
    <property type="component" value="Unassembled WGS sequence"/>
</dbReference>
<dbReference type="AlphaFoldDB" id="B3MJ44"/>
<name>B3MJ44_DROAN</name>
<evidence type="ECO:0000256" key="1">
    <source>
        <dbReference type="ARBA" id="ARBA00004123"/>
    </source>
</evidence>
<feature type="compositionally biased region" description="Low complexity" evidence="9">
    <location>
        <begin position="441"/>
        <end position="453"/>
    </location>
</feature>
<dbReference type="GO" id="GO:0000981">
    <property type="term" value="F:DNA-binding transcription factor activity, RNA polymerase II-specific"/>
    <property type="evidence" value="ECO:0007669"/>
    <property type="project" value="TreeGrafter"/>
</dbReference>
<dbReference type="PANTHER" id="PTHR24408">
    <property type="entry name" value="ZINC FINGER PROTEIN"/>
    <property type="match status" value="1"/>
</dbReference>
<dbReference type="SMART" id="SM00355">
    <property type="entry name" value="ZnF_C2H2"/>
    <property type="match status" value="9"/>
</dbReference>
<feature type="domain" description="C2H2-type" evidence="10">
    <location>
        <begin position="330"/>
        <end position="357"/>
    </location>
</feature>